<gene>
    <name evidence="2" type="ordered locus">Ctu_27330</name>
</gene>
<evidence type="ECO:0000313" key="2">
    <source>
        <dbReference type="EMBL" id="CBA32069.1"/>
    </source>
</evidence>
<evidence type="ECO:0000256" key="1">
    <source>
        <dbReference type="SAM" id="Phobius"/>
    </source>
</evidence>
<proteinExistence type="predicted"/>
<feature type="transmembrane region" description="Helical" evidence="1">
    <location>
        <begin position="111"/>
        <end position="139"/>
    </location>
</feature>
<organism evidence="2 3">
    <name type="scientific">Cronobacter turicensis (strain DSM 18703 / CCUG 55852 / LMG 23827 / z3032)</name>
    <dbReference type="NCBI Taxonomy" id="693216"/>
    <lineage>
        <taxon>Bacteria</taxon>
        <taxon>Pseudomonadati</taxon>
        <taxon>Pseudomonadota</taxon>
        <taxon>Gammaproteobacteria</taxon>
        <taxon>Enterobacterales</taxon>
        <taxon>Enterobacteriaceae</taxon>
        <taxon>Cronobacter</taxon>
    </lineage>
</organism>
<dbReference type="HOGENOM" id="CLU_068217_0_0_6"/>
<keyword evidence="1" id="KW-0472">Membrane</keyword>
<reference evidence="3" key="2">
    <citation type="journal article" date="2011" name="J. Bacteriol.">
        <title>Complete genome sequence of Cronobacter turicensis LMG 23827, a food-borne pathogen causing deaths in neonates.</title>
        <authorList>
            <person name="Stephan R."/>
            <person name="Lehner A."/>
            <person name="Tischler P."/>
            <person name="Rattei T."/>
        </authorList>
    </citation>
    <scope>NUCLEOTIDE SEQUENCE [LARGE SCALE GENOMIC DNA]</scope>
    <source>
        <strain evidence="3">DSM 18703 / CCUG 55852 / LMG 23827 / z3032</strain>
    </source>
</reference>
<keyword evidence="1" id="KW-0812">Transmembrane</keyword>
<dbReference type="Pfam" id="PF14897">
    <property type="entry name" value="EpsG"/>
    <property type="match status" value="1"/>
</dbReference>
<keyword evidence="1" id="KW-1133">Transmembrane helix</keyword>
<feature type="transmembrane region" description="Helical" evidence="1">
    <location>
        <begin position="72"/>
        <end position="99"/>
    </location>
</feature>
<evidence type="ECO:0000313" key="3">
    <source>
        <dbReference type="Proteomes" id="UP000002069"/>
    </source>
</evidence>
<reference evidence="2 3" key="1">
    <citation type="journal article" date="2010" name="J. Bacteriol.">
        <title>Complete Genome Sequence of Cronobacter turicensis LMG 23827, a foodborne pathogen causing deaths in neonates.</title>
        <authorList>
            <person name="Stephan R."/>
            <person name="Lehner A."/>
            <person name="Tischler P."/>
            <person name="Rattei T."/>
        </authorList>
    </citation>
    <scope>NUCLEOTIDE SEQUENCE [LARGE SCALE GENOMIC DNA]</scope>
    <source>
        <strain evidence="3">DSM 18703 / CCUG 55852 / LMG 23827 / z3032</strain>
    </source>
</reference>
<evidence type="ECO:0008006" key="4">
    <source>
        <dbReference type="Google" id="ProtNLM"/>
    </source>
</evidence>
<feature type="transmembrane region" description="Helical" evidence="1">
    <location>
        <begin position="189"/>
        <end position="211"/>
    </location>
</feature>
<feature type="transmembrane region" description="Helical" evidence="1">
    <location>
        <begin position="29"/>
        <end position="46"/>
    </location>
</feature>
<sequence>MIYYLFISFVFLVILADIFFVTDAKIRAFFYTILFTIIVVFVGLRYQTGLDWSFYINLYKGSSSSLAIEPGYYLLSYVSSFFIGYWFYQGLITAFLLICLHRYFKEYTKNYLFCIGIFFLYQFIFVSEALRQIIALSIILIAYKKLYQKNIFQFCALSILAILFHVSAIIVFAIIPFSNHRNVNILKMLTVVGVILAVLNIYPIEYIIKLISMLPAGGYIEKIKWYSQDDYAGTVLTFSLTFKLIAVFLFDYRFNYIKSNEPIFINTKK</sequence>
<dbReference type="AlphaFoldDB" id="C9XVV8"/>
<keyword evidence="3" id="KW-1185">Reference proteome</keyword>
<feature type="transmembrane region" description="Helical" evidence="1">
    <location>
        <begin position="6"/>
        <end position="22"/>
    </location>
</feature>
<dbReference type="EMBL" id="FN543093">
    <property type="protein sequence ID" value="CBA32069.1"/>
    <property type="molecule type" value="Genomic_DNA"/>
</dbReference>
<dbReference type="Proteomes" id="UP000002069">
    <property type="component" value="Chromosome"/>
</dbReference>
<dbReference type="InterPro" id="IPR049458">
    <property type="entry name" value="EpsG-like"/>
</dbReference>
<feature type="transmembrane region" description="Helical" evidence="1">
    <location>
        <begin position="231"/>
        <end position="250"/>
    </location>
</feature>
<protein>
    <recommendedName>
        <fullName evidence="4">Wzy</fullName>
    </recommendedName>
</protein>
<accession>C9XVV8</accession>
<feature type="transmembrane region" description="Helical" evidence="1">
    <location>
        <begin position="151"/>
        <end position="177"/>
    </location>
</feature>
<name>C9XVV8_CROTZ</name>
<dbReference type="KEGG" id="ctu:CTU_27330"/>